<dbReference type="EMBL" id="CAFBMK010000036">
    <property type="protein sequence ID" value="CAB4906076.1"/>
    <property type="molecule type" value="Genomic_DNA"/>
</dbReference>
<organism evidence="2">
    <name type="scientific">freshwater metagenome</name>
    <dbReference type="NCBI Taxonomy" id="449393"/>
    <lineage>
        <taxon>unclassified sequences</taxon>
        <taxon>metagenomes</taxon>
        <taxon>ecological metagenomes</taxon>
    </lineage>
</organism>
<evidence type="ECO:0000313" key="2">
    <source>
        <dbReference type="EMBL" id="CAB4906076.1"/>
    </source>
</evidence>
<dbReference type="GO" id="GO:0008270">
    <property type="term" value="F:zinc ion binding"/>
    <property type="evidence" value="ECO:0007669"/>
    <property type="project" value="InterPro"/>
</dbReference>
<gene>
    <name evidence="2" type="ORF">UFOPK3564_00891</name>
</gene>
<dbReference type="AlphaFoldDB" id="A0A6J7GGE3"/>
<accession>A0A6J7GGE3</accession>
<dbReference type="InterPro" id="IPR002711">
    <property type="entry name" value="HNH"/>
</dbReference>
<protein>
    <submittedName>
        <fullName evidence="2">Unannotated protein</fullName>
    </submittedName>
</protein>
<dbReference type="Gene3D" id="1.10.30.50">
    <property type="match status" value="1"/>
</dbReference>
<sequence>METATLVRTTECRGCGGALPAPHPRQRNPRKWCSEACRVWAHLHPGEVRNPAPACVVCSAVIRGREYSARYCSDRCLRDAENDAANRRRVQRAGGAIGAPVYMTAIGERDEWTCGICGESIDRSHVAPHPQSPSIDHIFPVSLQGAHAPENAQITHLICNALKGEEPL</sequence>
<proteinExistence type="predicted"/>
<feature type="domain" description="HNH" evidence="1">
    <location>
        <begin position="114"/>
        <end position="165"/>
    </location>
</feature>
<dbReference type="GO" id="GO:0004519">
    <property type="term" value="F:endonuclease activity"/>
    <property type="evidence" value="ECO:0007669"/>
    <property type="project" value="InterPro"/>
</dbReference>
<reference evidence="2" key="1">
    <citation type="submission" date="2020-05" db="EMBL/GenBank/DDBJ databases">
        <authorList>
            <person name="Chiriac C."/>
            <person name="Salcher M."/>
            <person name="Ghai R."/>
            <person name="Kavagutti S V."/>
        </authorList>
    </citation>
    <scope>NUCLEOTIDE SEQUENCE</scope>
</reference>
<evidence type="ECO:0000259" key="1">
    <source>
        <dbReference type="Pfam" id="PF01844"/>
    </source>
</evidence>
<dbReference type="Pfam" id="PF01844">
    <property type="entry name" value="HNH"/>
    <property type="match status" value="1"/>
</dbReference>
<name>A0A6J7GGE3_9ZZZZ</name>
<dbReference type="GO" id="GO:0003676">
    <property type="term" value="F:nucleic acid binding"/>
    <property type="evidence" value="ECO:0007669"/>
    <property type="project" value="InterPro"/>
</dbReference>